<dbReference type="Gene3D" id="3.60.20.10">
    <property type="entry name" value="Glutamine Phosphoribosylpyrophosphate, subunit 1, domain 1"/>
    <property type="match status" value="1"/>
</dbReference>
<gene>
    <name evidence="2" type="ORF">BOX37_27805</name>
</gene>
<dbReference type="InterPro" id="IPR026869">
    <property type="entry name" value="EgtC-like"/>
</dbReference>
<evidence type="ECO:0000313" key="2">
    <source>
        <dbReference type="EMBL" id="APE37100.1"/>
    </source>
</evidence>
<evidence type="ECO:0000313" key="3">
    <source>
        <dbReference type="Proteomes" id="UP000183810"/>
    </source>
</evidence>
<dbReference type="AlphaFoldDB" id="A0A1J0VYG0"/>
<accession>A0A1J0VYG0</accession>
<dbReference type="Pfam" id="PF13230">
    <property type="entry name" value="GATase_4"/>
    <property type="match status" value="1"/>
</dbReference>
<evidence type="ECO:0000256" key="1">
    <source>
        <dbReference type="ARBA" id="ARBA00022962"/>
    </source>
</evidence>
<keyword evidence="1" id="KW-0315">Glutamine amidotransferase</keyword>
<protein>
    <recommendedName>
        <fullName evidence="4">Glutamine amidotransferase type-2 domain-containing protein</fullName>
    </recommendedName>
</protein>
<name>A0A1J0VYG0_9NOCA</name>
<dbReference type="OrthoDB" id="1094040at2"/>
<dbReference type="InterPro" id="IPR029055">
    <property type="entry name" value="Ntn_hydrolases_N"/>
</dbReference>
<dbReference type="Proteomes" id="UP000183810">
    <property type="component" value="Chromosome"/>
</dbReference>
<dbReference type="EMBL" id="CP018082">
    <property type="protein sequence ID" value="APE37100.1"/>
    <property type="molecule type" value="Genomic_DNA"/>
</dbReference>
<reference evidence="2" key="1">
    <citation type="submission" date="2016-11" db="EMBL/GenBank/DDBJ databases">
        <authorList>
            <person name="Jaros S."/>
            <person name="Januszkiewicz K."/>
            <person name="Wedrychowicz H."/>
        </authorList>
    </citation>
    <scope>NUCLEOTIDE SEQUENCE [LARGE SCALE GENOMIC DNA]</scope>
    <source>
        <strain evidence="2">Y48</strain>
    </source>
</reference>
<dbReference type="SUPFAM" id="SSF56235">
    <property type="entry name" value="N-terminal nucleophile aminohydrolases (Ntn hydrolases)"/>
    <property type="match status" value="1"/>
</dbReference>
<proteinExistence type="predicted"/>
<keyword evidence="3" id="KW-1185">Reference proteome</keyword>
<dbReference type="KEGG" id="nsl:BOX37_27805"/>
<evidence type="ECO:0008006" key="4">
    <source>
        <dbReference type="Google" id="ProtNLM"/>
    </source>
</evidence>
<sequence>MCILTFIKPGIVPDYDALAAGAEANPHGHGWAVHAGDRLVVGHGLDPKITITEFAQARMLFPDGPALFHSRFATHGKQTTANCHPFAIGGDKRSVLAHNGILPEHVHPLEGDDRSDTRIAAEDFLPRLPFGSLDSWTGRTRFERWLDTDKAVILTVDPAYKHPAYIFNEQRGHWRDGSWYSNHTYDLGRFPHGVVYDYSSDDGYCDNCLIELEDTDGPHCLNCGFCVQCQRPYPRCTCAYPDESDRYADLLADIEFETA</sequence>
<dbReference type="RefSeq" id="WP_071930269.1">
    <property type="nucleotide sequence ID" value="NZ_CP018082.1"/>
</dbReference>
<organism evidence="2 3">
    <name type="scientific">Nocardia mangyaensis</name>
    <dbReference type="NCBI Taxonomy" id="2213200"/>
    <lineage>
        <taxon>Bacteria</taxon>
        <taxon>Bacillati</taxon>
        <taxon>Actinomycetota</taxon>
        <taxon>Actinomycetes</taxon>
        <taxon>Mycobacteriales</taxon>
        <taxon>Nocardiaceae</taxon>
        <taxon>Nocardia</taxon>
    </lineage>
</organism>